<dbReference type="AlphaFoldDB" id="A0A0T9NBN6"/>
<evidence type="ECO:0000313" key="2">
    <source>
        <dbReference type="EMBL" id="CNG95636.1"/>
    </source>
</evidence>
<dbReference type="Proteomes" id="UP000041882">
    <property type="component" value="Unassembled WGS sequence"/>
</dbReference>
<evidence type="ECO:0008006" key="4">
    <source>
        <dbReference type="Google" id="ProtNLM"/>
    </source>
</evidence>
<gene>
    <name evidence="2" type="ORF">ERS008472_00060</name>
</gene>
<feature type="chain" id="PRO_5006693763" description="FidL-like membrane protein" evidence="1">
    <location>
        <begin position="24"/>
        <end position="153"/>
    </location>
</feature>
<dbReference type="RefSeq" id="WP_050112095.1">
    <property type="nucleotide sequence ID" value="NZ_CABHXQ010000075.1"/>
</dbReference>
<sequence length="153" mass="17384">MNGKKTLILFAFLIMLAFSPFIAKVVHHYNSDHFSCRGRINIISSGTNFNAQAKYTFDGDHGEVAVVGELSKLGERTQRISQQLLFNYTRNGNEIIMLSTNSALSDDQARMLVSLVPDFYLFKDRGLRIRIYQQGDGYVFTTFNIPVFICTKI</sequence>
<name>A0A0T9NBN6_9GAMM</name>
<organism evidence="2 3">
    <name type="scientific">Yersinia thracica</name>
    <dbReference type="NCBI Taxonomy" id="2890319"/>
    <lineage>
        <taxon>Bacteria</taxon>
        <taxon>Pseudomonadati</taxon>
        <taxon>Pseudomonadota</taxon>
        <taxon>Gammaproteobacteria</taxon>
        <taxon>Enterobacterales</taxon>
        <taxon>Yersiniaceae</taxon>
        <taxon>Yersinia</taxon>
    </lineage>
</organism>
<reference evidence="3" key="1">
    <citation type="submission" date="2015-03" db="EMBL/GenBank/DDBJ databases">
        <authorList>
            <consortium name="Pathogen Informatics"/>
            <person name="Murphy D."/>
        </authorList>
    </citation>
    <scope>NUCLEOTIDE SEQUENCE [LARGE SCALE GENOMIC DNA]</scope>
    <source>
        <strain evidence="3">IP6945</strain>
    </source>
</reference>
<feature type="signal peptide" evidence="1">
    <location>
        <begin position="1"/>
        <end position="23"/>
    </location>
</feature>
<proteinExistence type="predicted"/>
<accession>A0A0T9NBN6</accession>
<evidence type="ECO:0000256" key="1">
    <source>
        <dbReference type="SAM" id="SignalP"/>
    </source>
</evidence>
<keyword evidence="3" id="KW-1185">Reference proteome</keyword>
<evidence type="ECO:0000313" key="3">
    <source>
        <dbReference type="Proteomes" id="UP000041882"/>
    </source>
</evidence>
<dbReference type="EMBL" id="CQAW01000001">
    <property type="protein sequence ID" value="CNG95636.1"/>
    <property type="molecule type" value="Genomic_DNA"/>
</dbReference>
<protein>
    <recommendedName>
        <fullName evidence="4">FidL-like membrane protein</fullName>
    </recommendedName>
</protein>
<keyword evidence="1" id="KW-0732">Signal</keyword>